<keyword evidence="4" id="KW-1185">Reference proteome</keyword>
<dbReference type="PANTHER" id="PTHR46268">
    <property type="entry name" value="STRESS RESPONSE PROTEIN NHAX"/>
    <property type="match status" value="1"/>
</dbReference>
<protein>
    <submittedName>
        <fullName evidence="3">Universal stress protein UspA</fullName>
    </submittedName>
</protein>
<dbReference type="CDD" id="cd00293">
    <property type="entry name" value="USP-like"/>
    <property type="match status" value="1"/>
</dbReference>
<proteinExistence type="inferred from homology"/>
<evidence type="ECO:0000256" key="1">
    <source>
        <dbReference type="ARBA" id="ARBA00008791"/>
    </source>
</evidence>
<dbReference type="InterPro" id="IPR006016">
    <property type="entry name" value="UspA"/>
</dbReference>
<name>A0A1P8MW09_9RHOB</name>
<dbReference type="RefSeq" id="WP_076628333.1">
    <property type="nucleotide sequence ID" value="NZ_CP019312.1"/>
</dbReference>
<dbReference type="PRINTS" id="PR01438">
    <property type="entry name" value="UNVRSLSTRESS"/>
</dbReference>
<dbReference type="OrthoDB" id="9792500at2"/>
<feature type="domain" description="UspA" evidence="2">
    <location>
        <begin position="1"/>
        <end position="141"/>
    </location>
</feature>
<dbReference type="STRING" id="299262.BWR18_11340"/>
<accession>A0A1P8MW09</accession>
<evidence type="ECO:0000313" key="3">
    <source>
        <dbReference type="EMBL" id="APX12208.1"/>
    </source>
</evidence>
<sequence>MFKTLLLAVDVNAPEGAARSAEAAFSMARAEGATLHLLNVVPDTGMAIVGASMAADSMKNALAAAKSELERWAKANVPDDVSHHVHVAEGTVYDQIIRTSRTLDIDAIIVGAHRPELKDYLIGPNAARVARHATQSVFVVR</sequence>
<organism evidence="3 4">
    <name type="scientific">Tateyamaria omphalii</name>
    <dbReference type="NCBI Taxonomy" id="299262"/>
    <lineage>
        <taxon>Bacteria</taxon>
        <taxon>Pseudomonadati</taxon>
        <taxon>Pseudomonadota</taxon>
        <taxon>Alphaproteobacteria</taxon>
        <taxon>Rhodobacterales</taxon>
        <taxon>Roseobacteraceae</taxon>
        <taxon>Tateyamaria</taxon>
    </lineage>
</organism>
<dbReference type="SUPFAM" id="SSF52402">
    <property type="entry name" value="Adenine nucleotide alpha hydrolases-like"/>
    <property type="match status" value="1"/>
</dbReference>
<dbReference type="PANTHER" id="PTHR46268:SF6">
    <property type="entry name" value="UNIVERSAL STRESS PROTEIN UP12"/>
    <property type="match status" value="1"/>
</dbReference>
<dbReference type="Proteomes" id="UP000186336">
    <property type="component" value="Chromosome"/>
</dbReference>
<reference evidence="3 4" key="1">
    <citation type="submission" date="2017-01" db="EMBL/GenBank/DDBJ databases">
        <title>Complete genome of Tateyamaria omphalii DOK1-4 isolated from seawater in Dokdo.</title>
        <authorList>
            <person name="Kim J.H."/>
            <person name="Chi W.-J."/>
        </authorList>
    </citation>
    <scope>NUCLEOTIDE SEQUENCE [LARGE SCALE GENOMIC DNA]</scope>
    <source>
        <strain evidence="3 4">DOK1-4</strain>
    </source>
</reference>
<dbReference type="InterPro" id="IPR014729">
    <property type="entry name" value="Rossmann-like_a/b/a_fold"/>
</dbReference>
<evidence type="ECO:0000259" key="2">
    <source>
        <dbReference type="Pfam" id="PF00582"/>
    </source>
</evidence>
<gene>
    <name evidence="3" type="ORF">BWR18_11340</name>
</gene>
<comment type="similarity">
    <text evidence="1">Belongs to the universal stress protein A family.</text>
</comment>
<dbReference type="EMBL" id="CP019312">
    <property type="protein sequence ID" value="APX12208.1"/>
    <property type="molecule type" value="Genomic_DNA"/>
</dbReference>
<dbReference type="KEGG" id="tom:BWR18_11340"/>
<dbReference type="Pfam" id="PF00582">
    <property type="entry name" value="Usp"/>
    <property type="match status" value="1"/>
</dbReference>
<dbReference type="InterPro" id="IPR006015">
    <property type="entry name" value="Universal_stress_UspA"/>
</dbReference>
<dbReference type="Gene3D" id="3.40.50.620">
    <property type="entry name" value="HUPs"/>
    <property type="match status" value="1"/>
</dbReference>
<dbReference type="AlphaFoldDB" id="A0A1P8MW09"/>
<evidence type="ECO:0000313" key="4">
    <source>
        <dbReference type="Proteomes" id="UP000186336"/>
    </source>
</evidence>